<evidence type="ECO:0000256" key="11">
    <source>
        <dbReference type="RuleBase" id="RU004450"/>
    </source>
</evidence>
<keyword evidence="4" id="KW-0138">CF(0)</keyword>
<dbReference type="PANTHER" id="PTHR11410">
    <property type="entry name" value="ATP SYNTHASE SUBUNIT A"/>
    <property type="match status" value="1"/>
</dbReference>
<organism evidence="13">
    <name type="scientific">Sabella spallanzanii</name>
    <name type="common">European fan worm</name>
    <name type="synonym">Spirographis spallanzanii</name>
    <dbReference type="NCBI Taxonomy" id="85702"/>
    <lineage>
        <taxon>Eukaryota</taxon>
        <taxon>Metazoa</taxon>
        <taxon>Spiralia</taxon>
        <taxon>Lophotrochozoa</taxon>
        <taxon>Annelida</taxon>
        <taxon>Polychaeta</taxon>
        <taxon>Sedentaria</taxon>
        <taxon>Canalipalpata</taxon>
        <taxon>Sabellida</taxon>
        <taxon>Sabellidae</taxon>
        <taxon>Sabella</taxon>
    </lineage>
</organism>
<keyword evidence="10" id="KW-0066">ATP synthesis</keyword>
<dbReference type="PANTHER" id="PTHR11410:SF0">
    <property type="entry name" value="ATP SYNTHASE SUBUNIT A"/>
    <property type="match status" value="1"/>
</dbReference>
<keyword evidence="3" id="KW-0813">Transport</keyword>
<dbReference type="RefSeq" id="YP_010127470.1">
    <property type="nucleotide sequence ID" value="NC_056279.1"/>
</dbReference>
<geneLocation type="mitochondrion" evidence="13"/>
<dbReference type="InterPro" id="IPR045083">
    <property type="entry name" value="ATP_synth_F0_asu_bact/mt"/>
</dbReference>
<dbReference type="PRINTS" id="PR00123">
    <property type="entry name" value="ATPASEA"/>
</dbReference>
<evidence type="ECO:0000256" key="2">
    <source>
        <dbReference type="ARBA" id="ARBA00006810"/>
    </source>
</evidence>
<proteinExistence type="inferred from homology"/>
<comment type="similarity">
    <text evidence="2">Belongs to the ATPase A chain family.</text>
</comment>
<sequence>MMPDIFSIFDPSTNTIFHYSPLMMWLVSLFALLLISSPLWLCTPTLTIVMYSASKLMLQQSSQTLTRHLKGLPTGLSATFVFLVLVNLSTMIPYSFNPSSHLLFSLTLGLVMWLALTLSSMTKSSSYLAGLLPMGAPDWLSPALVLMESMSILLRPITLSFRLAANMTAGHIIFSLLATYMVPAMTSASFWSSLTFLLILSGYCMFEFGICAIQAYIFCLLLSLYANEHPM</sequence>
<evidence type="ECO:0000256" key="10">
    <source>
        <dbReference type="ARBA" id="ARBA00023310"/>
    </source>
</evidence>
<dbReference type="Pfam" id="PF00119">
    <property type="entry name" value="ATP-synt_A"/>
    <property type="match status" value="1"/>
</dbReference>
<feature type="transmembrane region" description="Helical" evidence="12">
    <location>
        <begin position="72"/>
        <end position="94"/>
    </location>
</feature>
<dbReference type="CDD" id="cd00310">
    <property type="entry name" value="ATP-synt_Fo_a_6"/>
    <property type="match status" value="1"/>
</dbReference>
<keyword evidence="9 12" id="KW-0472">Membrane</keyword>
<comment type="subcellular location">
    <subcellularLocation>
        <location evidence="1">Membrane</location>
        <topology evidence="1">Multi-pass membrane protein</topology>
    </subcellularLocation>
    <subcellularLocation>
        <location evidence="11">Mitochondrion inner membrane</location>
        <topology evidence="11">Multi-pass membrane protein</topology>
    </subcellularLocation>
</comment>
<dbReference type="PROSITE" id="PS00449">
    <property type="entry name" value="ATPASE_A"/>
    <property type="match status" value="1"/>
</dbReference>
<dbReference type="GO" id="GO:0045259">
    <property type="term" value="C:proton-transporting ATP synthase complex"/>
    <property type="evidence" value="ECO:0007669"/>
    <property type="project" value="UniProtKB-KW"/>
</dbReference>
<keyword evidence="6" id="KW-0375">Hydrogen ion transport</keyword>
<gene>
    <name evidence="13" type="primary">atp6</name>
</gene>
<evidence type="ECO:0000256" key="6">
    <source>
        <dbReference type="ARBA" id="ARBA00022781"/>
    </source>
</evidence>
<accession>A0A7T1WKF1</accession>
<evidence type="ECO:0000256" key="3">
    <source>
        <dbReference type="ARBA" id="ARBA00022448"/>
    </source>
</evidence>
<evidence type="ECO:0000256" key="12">
    <source>
        <dbReference type="SAM" id="Phobius"/>
    </source>
</evidence>
<dbReference type="NCBIfam" id="TIGR01131">
    <property type="entry name" value="ATP_synt_6_or_A"/>
    <property type="match status" value="1"/>
</dbReference>
<dbReference type="GeneID" id="65333819"/>
<keyword evidence="5 12" id="KW-0812">Transmembrane</keyword>
<evidence type="ECO:0000256" key="4">
    <source>
        <dbReference type="ARBA" id="ARBA00022547"/>
    </source>
</evidence>
<feature type="transmembrane region" description="Helical" evidence="12">
    <location>
        <begin position="100"/>
        <end position="118"/>
    </location>
</feature>
<dbReference type="EMBL" id="MW002660">
    <property type="protein sequence ID" value="QPO99966.1"/>
    <property type="molecule type" value="Genomic_DNA"/>
</dbReference>
<keyword evidence="13" id="KW-0496">Mitochondrion</keyword>
<evidence type="ECO:0000256" key="5">
    <source>
        <dbReference type="ARBA" id="ARBA00022692"/>
    </source>
</evidence>
<keyword evidence="7 12" id="KW-1133">Transmembrane helix</keyword>
<name>A0A7T1WKF1_SABSP</name>
<protein>
    <recommendedName>
        <fullName evidence="11">ATP synthase subunit a</fullName>
    </recommendedName>
</protein>
<feature type="transmembrane region" description="Helical" evidence="12">
    <location>
        <begin position="194"/>
        <end position="226"/>
    </location>
</feature>
<dbReference type="GO" id="GO:0005743">
    <property type="term" value="C:mitochondrial inner membrane"/>
    <property type="evidence" value="ECO:0007669"/>
    <property type="project" value="UniProtKB-SubCell"/>
</dbReference>
<evidence type="ECO:0000256" key="8">
    <source>
        <dbReference type="ARBA" id="ARBA00023065"/>
    </source>
</evidence>
<reference evidence="13" key="1">
    <citation type="submission" date="2020-09" db="EMBL/GenBank/DDBJ databases">
        <authorList>
            <person name="Sun Y."/>
            <person name="Daffe G."/>
            <person name="Kupriyanova E.K."/>
        </authorList>
    </citation>
    <scope>NUCLEOTIDE SEQUENCE</scope>
</reference>
<evidence type="ECO:0000256" key="1">
    <source>
        <dbReference type="ARBA" id="ARBA00004141"/>
    </source>
</evidence>
<dbReference type="InterPro" id="IPR000568">
    <property type="entry name" value="ATP_synth_F0_asu"/>
</dbReference>
<dbReference type="Gene3D" id="1.20.120.220">
    <property type="entry name" value="ATP synthase, F0 complex, subunit A"/>
    <property type="match status" value="1"/>
</dbReference>
<keyword evidence="8" id="KW-0406">Ion transport</keyword>
<evidence type="ECO:0000313" key="13">
    <source>
        <dbReference type="EMBL" id="QPO99966.1"/>
    </source>
</evidence>
<evidence type="ECO:0000256" key="9">
    <source>
        <dbReference type="ARBA" id="ARBA00023136"/>
    </source>
</evidence>
<feature type="transmembrane region" description="Helical" evidence="12">
    <location>
        <begin position="22"/>
        <end position="51"/>
    </location>
</feature>
<dbReference type="InterPro" id="IPR035908">
    <property type="entry name" value="F0_ATP_A_sf"/>
</dbReference>
<dbReference type="AlphaFoldDB" id="A0A7T1WKF1"/>
<dbReference type="InterPro" id="IPR023011">
    <property type="entry name" value="ATP_synth_F0_asu_AS"/>
</dbReference>
<dbReference type="SUPFAM" id="SSF81336">
    <property type="entry name" value="F1F0 ATP synthase subunit A"/>
    <property type="match status" value="1"/>
</dbReference>
<evidence type="ECO:0000256" key="7">
    <source>
        <dbReference type="ARBA" id="ARBA00022989"/>
    </source>
</evidence>
<dbReference type="GO" id="GO:0046933">
    <property type="term" value="F:proton-transporting ATP synthase activity, rotational mechanism"/>
    <property type="evidence" value="ECO:0007669"/>
    <property type="project" value="TreeGrafter"/>
</dbReference>